<dbReference type="CDD" id="cd07522">
    <property type="entry name" value="HAD_cN-II"/>
    <property type="match status" value="1"/>
</dbReference>
<keyword evidence="4 6" id="KW-0460">Magnesium</keyword>
<dbReference type="InterPro" id="IPR008380">
    <property type="entry name" value="HAD-SF_hydro_IG_5-nucl"/>
</dbReference>
<keyword evidence="9" id="KW-1185">Reference proteome</keyword>
<keyword evidence="3" id="KW-0378">Hydrolase</keyword>
<dbReference type="NCBIfam" id="TIGR02244">
    <property type="entry name" value="HAD-IG-Ncltidse"/>
    <property type="match status" value="1"/>
</dbReference>
<dbReference type="InterPro" id="IPR036412">
    <property type="entry name" value="HAD-like_sf"/>
</dbReference>
<dbReference type="SUPFAM" id="SSF56784">
    <property type="entry name" value="HAD-like"/>
    <property type="match status" value="1"/>
</dbReference>
<feature type="active site" description="Proton donor" evidence="5">
    <location>
        <position position="24"/>
    </location>
</feature>
<dbReference type="Proteomes" id="UP000285301">
    <property type="component" value="Unassembled WGS sequence"/>
</dbReference>
<dbReference type="GO" id="GO:0046037">
    <property type="term" value="P:GMP metabolic process"/>
    <property type="evidence" value="ECO:0007669"/>
    <property type="project" value="UniProtKB-ARBA"/>
</dbReference>
<comment type="similarity">
    <text evidence="1">Belongs to the 5'(3')-deoxyribonucleotidase family.</text>
</comment>
<dbReference type="Pfam" id="PF05761">
    <property type="entry name" value="5_nucleotid"/>
    <property type="match status" value="1"/>
</dbReference>
<feature type="active site" description="Nucleophile" evidence="5">
    <location>
        <position position="22"/>
    </location>
</feature>
<dbReference type="AlphaFoldDB" id="A0A3S3NS23"/>
<evidence type="ECO:0000313" key="8">
    <source>
        <dbReference type="EMBL" id="RWS04923.1"/>
    </source>
</evidence>
<dbReference type="OrthoDB" id="10252832at2759"/>
<sequence length="519" mass="60274">MDRRVFVNRSLHLEKIKFFGFDMDYTLAEYKSPQLESVTFTFALKRLISMGYPDTISDFEYNPSFPIRGLWFDTLHGNFLKVDPFGNILVAVHGFKFLTTSEIYNIYPNKFVLMDENRIAVLNTLFTQPETYLLACVIDYFSNSPEFTPCDTTGVKQTNGNLVLPYRSIFQDVRQAFDWVHAKGALKQETINNLEKYVNRDDRIPLLFKRMRDNGKKIFLLTNSDYIYTNKIMTFLFDVPSADKKDWKFFFDYIVVDARKPLFFGEGTILRQVDTKTGALHIGTIAGPFQPGQVYSGGSCDVFTQLIGAKGRDVLYVGDHIYGDILKSKKKRGWRTFLVVPELQRELHVWTSKKDLFDKLQDYDYQLGELYKNLDSSSIDKPDLTSLRNKIRETIHELDMSYGILGSILRCGSRQTHFANQISRYADIYACSFINLIYYPFSYMFRAPAMLMPHESTVEHENVEILNGTEYVPKREVTHNREKLTHRKSVPHLFPETPAEVTHHHDTDDEDSEQSNELN</sequence>
<comment type="caution">
    <text evidence="8">The sequence shown here is derived from an EMBL/GenBank/DDBJ whole genome shotgun (WGS) entry which is preliminary data.</text>
</comment>
<evidence type="ECO:0000256" key="3">
    <source>
        <dbReference type="ARBA" id="ARBA00022801"/>
    </source>
</evidence>
<dbReference type="Gene3D" id="3.40.50.1000">
    <property type="entry name" value="HAD superfamily/HAD-like"/>
    <property type="match status" value="2"/>
</dbReference>
<organism evidence="8 9">
    <name type="scientific">Dinothrombium tinctorium</name>
    <dbReference type="NCBI Taxonomy" id="1965070"/>
    <lineage>
        <taxon>Eukaryota</taxon>
        <taxon>Metazoa</taxon>
        <taxon>Ecdysozoa</taxon>
        <taxon>Arthropoda</taxon>
        <taxon>Chelicerata</taxon>
        <taxon>Arachnida</taxon>
        <taxon>Acari</taxon>
        <taxon>Acariformes</taxon>
        <taxon>Trombidiformes</taxon>
        <taxon>Prostigmata</taxon>
        <taxon>Anystina</taxon>
        <taxon>Parasitengona</taxon>
        <taxon>Trombidioidea</taxon>
        <taxon>Trombidiidae</taxon>
        <taxon>Dinothrombium</taxon>
    </lineage>
</organism>
<dbReference type="InterPro" id="IPR016695">
    <property type="entry name" value="Pur_nucleotidase"/>
</dbReference>
<evidence type="ECO:0000313" key="9">
    <source>
        <dbReference type="Proteomes" id="UP000285301"/>
    </source>
</evidence>
<keyword evidence="2 6" id="KW-0479">Metal-binding</keyword>
<name>A0A3S3NS23_9ACAR</name>
<feature type="binding site" evidence="6">
    <location>
        <position position="22"/>
    </location>
    <ligand>
        <name>Mg(2+)</name>
        <dbReference type="ChEBI" id="CHEBI:18420"/>
    </ligand>
</feature>
<feature type="compositionally biased region" description="Acidic residues" evidence="7">
    <location>
        <begin position="508"/>
        <end position="519"/>
    </location>
</feature>
<evidence type="ECO:0000256" key="2">
    <source>
        <dbReference type="ARBA" id="ARBA00022723"/>
    </source>
</evidence>
<evidence type="ECO:0000256" key="7">
    <source>
        <dbReference type="SAM" id="MobiDB-lite"/>
    </source>
</evidence>
<reference evidence="8 9" key="1">
    <citation type="journal article" date="2018" name="Gigascience">
        <title>Genomes of trombidid mites reveal novel predicted allergens and laterally-transferred genes associated with secondary metabolism.</title>
        <authorList>
            <person name="Dong X."/>
            <person name="Chaisiri K."/>
            <person name="Xia D."/>
            <person name="Armstrong S.D."/>
            <person name="Fang Y."/>
            <person name="Donnelly M.J."/>
            <person name="Kadowaki T."/>
            <person name="McGarry J.W."/>
            <person name="Darby A.C."/>
            <person name="Makepeace B.L."/>
        </authorList>
    </citation>
    <scope>NUCLEOTIDE SEQUENCE [LARGE SCALE GENOMIC DNA]</scope>
    <source>
        <strain evidence="8">UoL-WK</strain>
    </source>
</reference>
<dbReference type="STRING" id="1965070.A0A3S3NS23"/>
<dbReference type="PANTHER" id="PTHR12103">
    <property type="entry name" value="5'-NUCLEOTIDASE DOMAIN-CONTAINING"/>
    <property type="match status" value="1"/>
</dbReference>
<evidence type="ECO:0000256" key="6">
    <source>
        <dbReference type="PIRSR" id="PIRSR017434-2"/>
    </source>
</evidence>
<evidence type="ECO:0000256" key="5">
    <source>
        <dbReference type="PIRSR" id="PIRSR017434-1"/>
    </source>
</evidence>
<dbReference type="FunFam" id="3.40.50.1000:FF:000021">
    <property type="entry name" value="NT5C2 isoform 1"/>
    <property type="match status" value="1"/>
</dbReference>
<dbReference type="PIRSF" id="PIRSF017434">
    <property type="entry name" value="Purine_5'-nucleotidase"/>
    <property type="match status" value="1"/>
</dbReference>
<dbReference type="GO" id="GO:0008253">
    <property type="term" value="F:5'-nucleotidase activity"/>
    <property type="evidence" value="ECO:0007669"/>
    <property type="project" value="TreeGrafter"/>
</dbReference>
<gene>
    <name evidence="8" type="ORF">B4U79_01605</name>
</gene>
<dbReference type="EMBL" id="NCKU01005180">
    <property type="protein sequence ID" value="RWS04923.1"/>
    <property type="molecule type" value="Genomic_DNA"/>
</dbReference>
<evidence type="ECO:0000256" key="1">
    <source>
        <dbReference type="ARBA" id="ARBA00009589"/>
    </source>
</evidence>
<feature type="binding site" evidence="6">
    <location>
        <position position="24"/>
    </location>
    <ligand>
        <name>GMP</name>
        <dbReference type="ChEBI" id="CHEBI:58115"/>
    </ligand>
</feature>
<evidence type="ECO:0000256" key="4">
    <source>
        <dbReference type="ARBA" id="ARBA00022842"/>
    </source>
</evidence>
<accession>A0A3S3NS23</accession>
<dbReference type="PANTHER" id="PTHR12103:SF15">
    <property type="entry name" value="CYTOSOLIC PURINE 5'-NUCLEOTIDASE"/>
    <property type="match status" value="1"/>
</dbReference>
<feature type="region of interest" description="Disordered" evidence="7">
    <location>
        <begin position="477"/>
        <end position="519"/>
    </location>
</feature>
<protein>
    <submittedName>
        <fullName evidence="8">Cytosolic purine 5</fullName>
    </submittedName>
</protein>
<feature type="binding site" evidence="6">
    <location>
        <position position="319"/>
    </location>
    <ligand>
        <name>Mg(2+)</name>
        <dbReference type="ChEBI" id="CHEBI:18420"/>
    </ligand>
</feature>
<dbReference type="InterPro" id="IPR023214">
    <property type="entry name" value="HAD_sf"/>
</dbReference>
<comment type="cofactor">
    <cofactor evidence="6">
        <name>Mg(2+)</name>
        <dbReference type="ChEBI" id="CHEBI:18420"/>
    </cofactor>
    <text evidence="6">Binds 1 Mg(2+) ion per subunit.</text>
</comment>
<dbReference type="GO" id="GO:0046872">
    <property type="term" value="F:metal ion binding"/>
    <property type="evidence" value="ECO:0007669"/>
    <property type="project" value="UniProtKB-KW"/>
</dbReference>
<proteinExistence type="inferred from homology"/>